<accession>A0ACC7NRP9</accession>
<evidence type="ECO:0000313" key="1">
    <source>
        <dbReference type="EMBL" id="MFM9327318.1"/>
    </source>
</evidence>
<name>A0ACC7NRP9_9BACL</name>
<sequence>MRLELIRDIMSHEEKTYIEVPFTVPEHVERLSVSMKVEYLAGDAPPKIRSAPDTNVVSPATAAKPSANRFGIRLPSPKTTIVDLGIRDSAGMRGWSGGARSFFEIGPEEATPGYLPGEVTAGEWKVLLGAYRIPAAGCRVILEVQLAEAPGRWLKGELHAHTNHSDGHYSLPEAIKLAEQAGLDFLALTDHNTASQNLARHRLETDLTLIPAMELTTLSGHCNLYGLEAPISDFRSLHPEDTIQLLTSAKERGAYISLNHPHCSNCGWTWGFDVPHDWVEVWNGPWREDNLRTLVWWQEQLEAGRRLTAVGGSDFHRPHPYIRHGSPCNWIFAHGRSVDAILRAVDRGRVTLSHSPEGPRLTISIGQWGMGDVVPAALAEGMWLDVQASGGLLRGDVLRVYSANGLEEERILDGGAGDGNGDGNGASDWIRTGPGKGSGDVAGLGGNNGTLLKLVSHNRLFYRAELWRYAEEAGGLSMIAMTNPIYLSAQ</sequence>
<protein>
    <submittedName>
        <fullName evidence="1">CehA/McbA family metallohydrolase</fullName>
    </submittedName>
</protein>
<keyword evidence="2" id="KW-1185">Reference proteome</keyword>
<evidence type="ECO:0000313" key="2">
    <source>
        <dbReference type="Proteomes" id="UP001631969"/>
    </source>
</evidence>
<reference evidence="1" key="1">
    <citation type="submission" date="2024-12" db="EMBL/GenBank/DDBJ databases">
        <authorList>
            <person name="Wu N."/>
        </authorList>
    </citation>
    <scope>NUCLEOTIDE SEQUENCE</scope>
    <source>
        <strain evidence="1">P15</strain>
    </source>
</reference>
<organism evidence="1 2">
    <name type="scientific">Paenibacillus mesotrionivorans</name>
    <dbReference type="NCBI Taxonomy" id="3160968"/>
    <lineage>
        <taxon>Bacteria</taxon>
        <taxon>Bacillati</taxon>
        <taxon>Bacillota</taxon>
        <taxon>Bacilli</taxon>
        <taxon>Bacillales</taxon>
        <taxon>Paenibacillaceae</taxon>
        <taxon>Paenibacillus</taxon>
    </lineage>
</organism>
<dbReference type="EMBL" id="JBJURJ010000002">
    <property type="protein sequence ID" value="MFM9327318.1"/>
    <property type="molecule type" value="Genomic_DNA"/>
</dbReference>
<proteinExistence type="predicted"/>
<dbReference type="Proteomes" id="UP001631969">
    <property type="component" value="Unassembled WGS sequence"/>
</dbReference>
<comment type="caution">
    <text evidence="1">The sequence shown here is derived from an EMBL/GenBank/DDBJ whole genome shotgun (WGS) entry which is preliminary data.</text>
</comment>
<gene>
    <name evidence="1" type="ORF">ACI1P1_03295</name>
</gene>